<protein>
    <submittedName>
        <fullName evidence="1">Uncharacterized protein</fullName>
    </submittedName>
</protein>
<reference evidence="1 2" key="1">
    <citation type="submission" date="2021-03" db="EMBL/GenBank/DDBJ databases">
        <title>Genomic Encyclopedia of Type Strains, Phase IV (KMG-IV): sequencing the most valuable type-strain genomes for metagenomic binning, comparative biology and taxonomic classification.</title>
        <authorList>
            <person name="Goeker M."/>
        </authorList>
    </citation>
    <scope>NUCLEOTIDE SEQUENCE [LARGE SCALE GENOMIC DNA]</scope>
    <source>
        <strain evidence="1 2">DSM 28783</strain>
    </source>
</reference>
<keyword evidence="2" id="KW-1185">Reference proteome</keyword>
<evidence type="ECO:0000313" key="1">
    <source>
        <dbReference type="EMBL" id="MBP2033715.1"/>
    </source>
</evidence>
<organism evidence="1 2">
    <name type="scientific">Clostridium algifaecis</name>
    <dbReference type="NCBI Taxonomy" id="1472040"/>
    <lineage>
        <taxon>Bacteria</taxon>
        <taxon>Bacillati</taxon>
        <taxon>Bacillota</taxon>
        <taxon>Clostridia</taxon>
        <taxon>Eubacteriales</taxon>
        <taxon>Clostridiaceae</taxon>
        <taxon>Clostridium</taxon>
    </lineage>
</organism>
<dbReference type="EMBL" id="JAGGLM010000019">
    <property type="protein sequence ID" value="MBP2033715.1"/>
    <property type="molecule type" value="Genomic_DNA"/>
</dbReference>
<dbReference type="RefSeq" id="WP_209702973.1">
    <property type="nucleotide sequence ID" value="NZ_JAGGLM010000019.1"/>
</dbReference>
<sequence>MNKSDKDILKKICEYCITNYSISNSSPIISSLIYELCKFHNIDAIPVQGIITICINNIYSRSFAHCFNVYDGIIIDASIYEYALINKRIEHLIPMYIVDHIPYHIEYSIQNPMSEDYRFKFSKEFLSTISNNIKFMDHIHLKRFNLTNDSKKQNLFYCH</sequence>
<comment type="caution">
    <text evidence="1">The sequence shown here is derived from an EMBL/GenBank/DDBJ whole genome shotgun (WGS) entry which is preliminary data.</text>
</comment>
<gene>
    <name evidence="1" type="ORF">J2Z42_002422</name>
</gene>
<accession>A0ABS4KUK3</accession>
<evidence type="ECO:0000313" key="2">
    <source>
        <dbReference type="Proteomes" id="UP001519307"/>
    </source>
</evidence>
<dbReference type="Proteomes" id="UP001519307">
    <property type="component" value="Unassembled WGS sequence"/>
</dbReference>
<proteinExistence type="predicted"/>
<name>A0ABS4KUK3_9CLOT</name>